<dbReference type="KEGG" id="mmb:Mmol_1408"/>
<sequence>MYKQILCPVDGSKTSNYGMLEAINIAKVHHAKVRFFHVVDTYFPILDANGDFNVLYLADIQRSQGEKILKAAEDIALQSEVSVESVIVESIGERVSTLIIKQVEEWPADLIVMGTHGLRGFARFMMGSDADAVVKQSHVPVLLVKTNT</sequence>
<dbReference type="PANTHER" id="PTHR46268:SF6">
    <property type="entry name" value="UNIVERSAL STRESS PROTEIN UP12"/>
    <property type="match status" value="1"/>
</dbReference>
<dbReference type="OrthoDB" id="5295044at2"/>
<dbReference type="InterPro" id="IPR014729">
    <property type="entry name" value="Rossmann-like_a/b/a_fold"/>
</dbReference>
<dbReference type="AlphaFoldDB" id="C6WWL5"/>
<dbReference type="STRING" id="583345.Mmol_1408"/>
<accession>C6WWL5</accession>
<organism evidence="4 5">
    <name type="scientific">Methylotenera mobilis (strain JLW8 / ATCC BAA-1282 / DSM 17540)</name>
    <dbReference type="NCBI Taxonomy" id="583345"/>
    <lineage>
        <taxon>Bacteria</taxon>
        <taxon>Pseudomonadati</taxon>
        <taxon>Pseudomonadota</taxon>
        <taxon>Betaproteobacteria</taxon>
        <taxon>Nitrosomonadales</taxon>
        <taxon>Methylophilaceae</taxon>
        <taxon>Methylotenera</taxon>
    </lineage>
</organism>
<comment type="similarity">
    <text evidence="1 2">Belongs to the universal stress protein A family.</text>
</comment>
<dbReference type="EMBL" id="CP001672">
    <property type="protein sequence ID" value="ACT48314.1"/>
    <property type="molecule type" value="Genomic_DNA"/>
</dbReference>
<dbReference type="InterPro" id="IPR006015">
    <property type="entry name" value="Universal_stress_UspA"/>
</dbReference>
<dbReference type="Proteomes" id="UP000002742">
    <property type="component" value="Chromosome"/>
</dbReference>
<gene>
    <name evidence="4" type="ordered locus">Mmol_1408</name>
</gene>
<dbReference type="InterPro" id="IPR006016">
    <property type="entry name" value="UspA"/>
</dbReference>
<protein>
    <recommendedName>
        <fullName evidence="2">Universal stress protein</fullName>
    </recommendedName>
</protein>
<keyword evidence="2" id="KW-0963">Cytoplasm</keyword>
<dbReference type="GO" id="GO:0005737">
    <property type="term" value="C:cytoplasm"/>
    <property type="evidence" value="ECO:0007669"/>
    <property type="project" value="UniProtKB-SubCell"/>
</dbReference>
<feature type="domain" description="UspA" evidence="3">
    <location>
        <begin position="1"/>
        <end position="145"/>
    </location>
</feature>
<dbReference type="Gene3D" id="3.40.50.620">
    <property type="entry name" value="HUPs"/>
    <property type="match status" value="1"/>
</dbReference>
<name>C6WWL5_METML</name>
<proteinExistence type="inferred from homology"/>
<dbReference type="Pfam" id="PF00582">
    <property type="entry name" value="Usp"/>
    <property type="match status" value="1"/>
</dbReference>
<dbReference type="PANTHER" id="PTHR46268">
    <property type="entry name" value="STRESS RESPONSE PROTEIN NHAX"/>
    <property type="match status" value="1"/>
</dbReference>
<dbReference type="CDD" id="cd00293">
    <property type="entry name" value="USP-like"/>
    <property type="match status" value="1"/>
</dbReference>
<evidence type="ECO:0000256" key="2">
    <source>
        <dbReference type="PIRNR" id="PIRNR006276"/>
    </source>
</evidence>
<dbReference type="HOGENOM" id="CLU_049301_11_0_4"/>
<keyword evidence="5" id="KW-1185">Reference proteome</keyword>
<dbReference type="RefSeq" id="WP_015832349.1">
    <property type="nucleotide sequence ID" value="NC_012968.1"/>
</dbReference>
<evidence type="ECO:0000313" key="5">
    <source>
        <dbReference type="Proteomes" id="UP000002742"/>
    </source>
</evidence>
<dbReference type="PRINTS" id="PR01438">
    <property type="entry name" value="UNVRSLSTRESS"/>
</dbReference>
<reference evidence="4 5" key="2">
    <citation type="journal article" date="2011" name="J. Bacteriol.">
        <title>Genomes of three methylotrophs from a single niche uncover genetic and metabolic divergence of Methylophilaceae.</title>
        <authorList>
            <person name="Lapidus A."/>
            <person name="Clum A."/>
            <person name="Labutti K."/>
            <person name="Kaluzhnaya M.G."/>
            <person name="Lim S."/>
            <person name="Beck D.A."/>
            <person name="Glavina Del Rio T."/>
            <person name="Nolan M."/>
            <person name="Mavromatis K."/>
            <person name="Huntemann M."/>
            <person name="Lucas S."/>
            <person name="Lidstrom M.E."/>
            <person name="Ivanova N."/>
            <person name="Chistoserdova L."/>
        </authorList>
    </citation>
    <scope>NUCLEOTIDE SEQUENCE [LARGE SCALE GENOMIC DNA]</scope>
    <source>
        <strain evidence="5">JLW8 / ATCC BAA-1282 / DSM 17540</strain>
    </source>
</reference>
<dbReference type="SUPFAM" id="SSF52402">
    <property type="entry name" value="Adenine nucleotide alpha hydrolases-like"/>
    <property type="match status" value="1"/>
</dbReference>
<evidence type="ECO:0000313" key="4">
    <source>
        <dbReference type="EMBL" id="ACT48314.1"/>
    </source>
</evidence>
<dbReference type="PIRSF" id="PIRSF006276">
    <property type="entry name" value="UspA"/>
    <property type="match status" value="1"/>
</dbReference>
<dbReference type="eggNOG" id="COG0589">
    <property type="taxonomic scope" value="Bacteria"/>
</dbReference>
<reference evidence="5" key="1">
    <citation type="submission" date="2009-07" db="EMBL/GenBank/DDBJ databases">
        <title>Complete sequence of Methylotenera mobilis JLW8.</title>
        <authorList>
            <consortium name="US DOE Joint Genome Institute"/>
            <person name="Lucas S."/>
            <person name="Copeland A."/>
            <person name="Lapidus A."/>
            <person name="Glavina del Rio T."/>
            <person name="Tice H."/>
            <person name="Bruce D."/>
            <person name="Goodwin L."/>
            <person name="Pitluck S."/>
            <person name="LaButti K.M."/>
            <person name="Clum A."/>
            <person name="Larimer F."/>
            <person name="Land M."/>
            <person name="Hauser L."/>
            <person name="Kyrpides N."/>
            <person name="Mikhailova N."/>
            <person name="Kayluzhnaya M."/>
            <person name="Chistoserdova L."/>
        </authorList>
    </citation>
    <scope>NUCLEOTIDE SEQUENCE [LARGE SCALE GENOMIC DNA]</scope>
    <source>
        <strain evidence="5">JLW8 / ATCC BAA-1282 / DSM 17540</strain>
    </source>
</reference>
<comment type="subcellular location">
    <subcellularLocation>
        <location evidence="2">Cytoplasm</location>
    </subcellularLocation>
</comment>
<evidence type="ECO:0000259" key="3">
    <source>
        <dbReference type="Pfam" id="PF00582"/>
    </source>
</evidence>
<evidence type="ECO:0000256" key="1">
    <source>
        <dbReference type="ARBA" id="ARBA00008791"/>
    </source>
</evidence>